<feature type="region of interest" description="Disordered" evidence="1">
    <location>
        <begin position="176"/>
        <end position="198"/>
    </location>
</feature>
<dbReference type="ExpressionAtlas" id="A0A1D6J2I6">
    <property type="expression patterns" value="baseline and differential"/>
</dbReference>
<organism evidence="3">
    <name type="scientific">Zea mays</name>
    <name type="common">Maize</name>
    <dbReference type="NCBI Taxonomy" id="4577"/>
    <lineage>
        <taxon>Eukaryota</taxon>
        <taxon>Viridiplantae</taxon>
        <taxon>Streptophyta</taxon>
        <taxon>Embryophyta</taxon>
        <taxon>Tracheophyta</taxon>
        <taxon>Spermatophyta</taxon>
        <taxon>Magnoliopsida</taxon>
        <taxon>Liliopsida</taxon>
        <taxon>Poales</taxon>
        <taxon>Poaceae</taxon>
        <taxon>PACMAD clade</taxon>
        <taxon>Panicoideae</taxon>
        <taxon>Andropogonodae</taxon>
        <taxon>Andropogoneae</taxon>
        <taxon>Tripsacinae</taxon>
        <taxon>Zea</taxon>
    </lineage>
</organism>
<proteinExistence type="predicted"/>
<evidence type="ECO:0000259" key="2">
    <source>
        <dbReference type="Pfam" id="PF14624"/>
    </source>
</evidence>
<dbReference type="AlphaFoldDB" id="A0A1D6J2I6"/>
<reference evidence="3" key="1">
    <citation type="submission" date="2015-12" db="EMBL/GenBank/DDBJ databases">
        <title>Update maize B73 reference genome by single molecule sequencing technologies.</title>
        <authorList>
            <consortium name="Maize Genome Sequencing Project"/>
            <person name="Ware D."/>
        </authorList>
    </citation>
    <scope>NUCLEOTIDE SEQUENCE</scope>
    <source>
        <tissue evidence="3">Seedling</tissue>
    </source>
</reference>
<feature type="domain" description="VWA-Hint protein Vwaint" evidence="2">
    <location>
        <begin position="107"/>
        <end position="176"/>
    </location>
</feature>
<accession>A0A1D6J2I6</accession>
<dbReference type="Pfam" id="PF14624">
    <property type="entry name" value="Vwaint"/>
    <property type="match status" value="1"/>
</dbReference>
<evidence type="ECO:0000313" key="3">
    <source>
        <dbReference type="EMBL" id="AQK42254.1"/>
    </source>
</evidence>
<sequence>MTNRSSLLLLPAIDSDRGADILEVTYSYKTAGKLFDAPPATVTVRRSGTAFPADDPPVDVQTEEARLKTATMIQQARTMADGKKLGDARDKLAEAQNALEDVVAQSDPLLDALRTELQELLKLMKSQDVYEKQGRPYAMSSETSHDRQRFAARGDIESNRLFSTPRMDKYLEQAKKFDEDPAAPLPSADKDEEEEVAANPLAPLVGPITFYIRAAVEALQAIEKLINKGAN</sequence>
<name>A0A1D6J2I6_MAIZE</name>
<dbReference type="EMBL" id="CM000786">
    <property type="protein sequence ID" value="AQK42254.1"/>
    <property type="molecule type" value="Genomic_DNA"/>
</dbReference>
<gene>
    <name evidence="3" type="ORF">ZEAMMB73_Zm00001d024886</name>
</gene>
<evidence type="ECO:0000256" key="1">
    <source>
        <dbReference type="SAM" id="MobiDB-lite"/>
    </source>
</evidence>
<dbReference type="InterPro" id="IPR032838">
    <property type="entry name" value="Vwaint_dom"/>
</dbReference>
<protein>
    <submittedName>
        <fullName evidence="3">Zinc finger (C3HC4-type RING finger) family protein</fullName>
    </submittedName>
</protein>